<reference evidence="3" key="2">
    <citation type="submission" date="2015-01" db="EMBL/GenBank/DDBJ databases">
        <title>Evolutionary Origins and Diversification of the Mycorrhizal Mutualists.</title>
        <authorList>
            <consortium name="DOE Joint Genome Institute"/>
            <consortium name="Mycorrhizal Genomics Consortium"/>
            <person name="Kohler A."/>
            <person name="Kuo A."/>
            <person name="Nagy L.G."/>
            <person name="Floudas D."/>
            <person name="Copeland A."/>
            <person name="Barry K.W."/>
            <person name="Cichocki N."/>
            <person name="Veneault-Fourrey C."/>
            <person name="LaButti K."/>
            <person name="Lindquist E.A."/>
            <person name="Lipzen A."/>
            <person name="Lundell T."/>
            <person name="Morin E."/>
            <person name="Murat C."/>
            <person name="Riley R."/>
            <person name="Ohm R."/>
            <person name="Sun H."/>
            <person name="Tunlid A."/>
            <person name="Henrissat B."/>
            <person name="Grigoriev I.V."/>
            <person name="Hibbett D.S."/>
            <person name="Martin F."/>
        </authorList>
    </citation>
    <scope>NUCLEOTIDE SEQUENCE [LARGE SCALE GENOMIC DNA]</scope>
    <source>
        <strain evidence="3">LaAM-08-1</strain>
    </source>
</reference>
<organism evidence="2 3">
    <name type="scientific">Laccaria amethystina LaAM-08-1</name>
    <dbReference type="NCBI Taxonomy" id="1095629"/>
    <lineage>
        <taxon>Eukaryota</taxon>
        <taxon>Fungi</taxon>
        <taxon>Dikarya</taxon>
        <taxon>Basidiomycota</taxon>
        <taxon>Agaricomycotina</taxon>
        <taxon>Agaricomycetes</taxon>
        <taxon>Agaricomycetidae</taxon>
        <taxon>Agaricales</taxon>
        <taxon>Agaricineae</taxon>
        <taxon>Hydnangiaceae</taxon>
        <taxon>Laccaria</taxon>
    </lineage>
</organism>
<reference evidence="2 3" key="1">
    <citation type="submission" date="2014-04" db="EMBL/GenBank/DDBJ databases">
        <authorList>
            <consortium name="DOE Joint Genome Institute"/>
            <person name="Kuo A."/>
            <person name="Kohler A."/>
            <person name="Nagy L.G."/>
            <person name="Floudas D."/>
            <person name="Copeland A."/>
            <person name="Barry K.W."/>
            <person name="Cichocki N."/>
            <person name="Veneault-Fourrey C."/>
            <person name="LaButti K."/>
            <person name="Lindquist E.A."/>
            <person name="Lipzen A."/>
            <person name="Lundell T."/>
            <person name="Morin E."/>
            <person name="Murat C."/>
            <person name="Sun H."/>
            <person name="Tunlid A."/>
            <person name="Henrissat B."/>
            <person name="Grigoriev I.V."/>
            <person name="Hibbett D.S."/>
            <person name="Martin F."/>
            <person name="Nordberg H.P."/>
            <person name="Cantor M.N."/>
            <person name="Hua S.X."/>
        </authorList>
    </citation>
    <scope>NUCLEOTIDE SEQUENCE [LARGE SCALE GENOMIC DNA]</scope>
    <source>
        <strain evidence="2 3">LaAM-08-1</strain>
    </source>
</reference>
<proteinExistence type="predicted"/>
<keyword evidence="3" id="KW-1185">Reference proteome</keyword>
<evidence type="ECO:0000256" key="1">
    <source>
        <dbReference type="SAM" id="MobiDB-lite"/>
    </source>
</evidence>
<feature type="region of interest" description="Disordered" evidence="1">
    <location>
        <begin position="50"/>
        <end position="70"/>
    </location>
</feature>
<feature type="compositionally biased region" description="Basic and acidic residues" evidence="1">
    <location>
        <begin position="57"/>
        <end position="70"/>
    </location>
</feature>
<dbReference type="AlphaFoldDB" id="A0A0C9WNS8"/>
<gene>
    <name evidence="2" type="ORF">K443DRAFT_444335</name>
</gene>
<dbReference type="Proteomes" id="UP000054477">
    <property type="component" value="Unassembled WGS sequence"/>
</dbReference>
<protein>
    <submittedName>
        <fullName evidence="2">Unplaced genomic scaffold K443scaffold_390, whole genome shotgun sequence</fullName>
    </submittedName>
</protein>
<evidence type="ECO:0000313" key="3">
    <source>
        <dbReference type="Proteomes" id="UP000054477"/>
    </source>
</evidence>
<name>A0A0C9WNS8_9AGAR</name>
<dbReference type="OrthoDB" id="10003767at2759"/>
<accession>A0A0C9WNS8</accession>
<sequence length="70" mass="8019">MKDSSSFPFPNTCQKFTVHYDTTFDNELGVPFIMITWLDGIPLRSVWPRSASDTPEALERRKENVLRSAA</sequence>
<dbReference type="EMBL" id="KN838925">
    <property type="protein sequence ID" value="KIJ92235.1"/>
    <property type="molecule type" value="Genomic_DNA"/>
</dbReference>
<evidence type="ECO:0000313" key="2">
    <source>
        <dbReference type="EMBL" id="KIJ92235.1"/>
    </source>
</evidence>
<dbReference type="HOGENOM" id="CLU_2758160_0_0_1"/>